<gene>
    <name evidence="1" type="ORF">ACFFH7_36635</name>
</gene>
<name>A0ABV6N3A9_9PSEU</name>
<comment type="caution">
    <text evidence="1">The sequence shown here is derived from an EMBL/GenBank/DDBJ whole genome shotgun (WGS) entry which is preliminary data.</text>
</comment>
<protein>
    <recommendedName>
        <fullName evidence="3">DUF35 domain-containing protein</fullName>
    </recommendedName>
</protein>
<evidence type="ECO:0000313" key="1">
    <source>
        <dbReference type="EMBL" id="MFC0547086.1"/>
    </source>
</evidence>
<dbReference type="RefSeq" id="WP_273937321.1">
    <property type="nucleotide sequence ID" value="NZ_CP097263.1"/>
</dbReference>
<evidence type="ECO:0008006" key="3">
    <source>
        <dbReference type="Google" id="ProtNLM"/>
    </source>
</evidence>
<dbReference type="Proteomes" id="UP001589810">
    <property type="component" value="Unassembled WGS sequence"/>
</dbReference>
<keyword evidence="2" id="KW-1185">Reference proteome</keyword>
<evidence type="ECO:0000313" key="2">
    <source>
        <dbReference type="Proteomes" id="UP001589810"/>
    </source>
</evidence>
<reference evidence="1 2" key="1">
    <citation type="submission" date="2024-09" db="EMBL/GenBank/DDBJ databases">
        <authorList>
            <person name="Sun Q."/>
            <person name="Mori K."/>
        </authorList>
    </citation>
    <scope>NUCLEOTIDE SEQUENCE [LARGE SCALE GENOMIC DNA]</scope>
    <source>
        <strain evidence="1 2">TBRC 1432</strain>
    </source>
</reference>
<dbReference type="EMBL" id="JBHLUD010000013">
    <property type="protein sequence ID" value="MFC0547086.1"/>
    <property type="molecule type" value="Genomic_DNA"/>
</dbReference>
<organism evidence="1 2">
    <name type="scientific">Kutzneria chonburiensis</name>
    <dbReference type="NCBI Taxonomy" id="1483604"/>
    <lineage>
        <taxon>Bacteria</taxon>
        <taxon>Bacillati</taxon>
        <taxon>Actinomycetota</taxon>
        <taxon>Actinomycetes</taxon>
        <taxon>Pseudonocardiales</taxon>
        <taxon>Pseudonocardiaceae</taxon>
        <taxon>Kutzneria</taxon>
    </lineage>
</organism>
<sequence>MTQATTDAGFGIVHARMRVTLTGTTNPYLQPRLPLVGDIEVLEVGNTGQIIKAGFRELENDGGFAALVEVAEPSFAYAHGS</sequence>
<proteinExistence type="predicted"/>
<accession>A0ABV6N3A9</accession>